<reference evidence="1" key="1">
    <citation type="submission" date="2024-07" db="EMBL/GenBank/DDBJ databases">
        <authorList>
            <person name="Yu S.T."/>
        </authorList>
    </citation>
    <scope>NUCLEOTIDE SEQUENCE</scope>
    <source>
        <strain evidence="1">R08</strain>
    </source>
</reference>
<gene>
    <name evidence="1" type="ORF">AB5J58_16480</name>
</gene>
<dbReference type="AlphaFoldDB" id="A0AB39M6B2"/>
<proteinExistence type="predicted"/>
<name>A0AB39M6B2_9ACTN</name>
<dbReference type="RefSeq" id="WP_369188021.1">
    <property type="nucleotide sequence ID" value="NZ_CP163431.1"/>
</dbReference>
<dbReference type="EMBL" id="CP163431">
    <property type="protein sequence ID" value="XDQ01693.1"/>
    <property type="molecule type" value="Genomic_DNA"/>
</dbReference>
<organism evidence="1">
    <name type="scientific">Streptomyces sp. R08</name>
    <dbReference type="NCBI Taxonomy" id="3238624"/>
    <lineage>
        <taxon>Bacteria</taxon>
        <taxon>Bacillati</taxon>
        <taxon>Actinomycetota</taxon>
        <taxon>Actinomycetes</taxon>
        <taxon>Kitasatosporales</taxon>
        <taxon>Streptomycetaceae</taxon>
        <taxon>Streptomyces</taxon>
    </lineage>
</organism>
<protein>
    <submittedName>
        <fullName evidence="1">Uncharacterized protein</fullName>
    </submittedName>
</protein>
<accession>A0AB39M6B2</accession>
<evidence type="ECO:0000313" key="1">
    <source>
        <dbReference type="EMBL" id="XDQ01693.1"/>
    </source>
</evidence>
<sequence length="86" mass="9423">MGRKIEKLGTEIADLEARERGLTQPSRLAEVFPADPGKDVTERWADLPVTARREIAALLLTPELLGEVRIKRVADSVSDAAVDQTV</sequence>